<dbReference type="AlphaFoldDB" id="A0A2P2PNL5"/>
<protein>
    <submittedName>
        <fullName evidence="1">Uncharacterized protein</fullName>
    </submittedName>
</protein>
<sequence length="58" mass="6778">MLYAQLIVRLIEFSNNILTHLVFYKPSLTEFHFSHQPYPLFTLASNSVFQMAENSRGD</sequence>
<name>A0A2P2PNL5_RHIMU</name>
<evidence type="ECO:0000313" key="1">
    <source>
        <dbReference type="EMBL" id="MBX56343.1"/>
    </source>
</evidence>
<proteinExistence type="predicted"/>
<dbReference type="EMBL" id="GGEC01075859">
    <property type="protein sequence ID" value="MBX56343.1"/>
    <property type="molecule type" value="Transcribed_RNA"/>
</dbReference>
<accession>A0A2P2PNL5</accession>
<reference evidence="1" key="1">
    <citation type="submission" date="2018-02" db="EMBL/GenBank/DDBJ databases">
        <title>Rhizophora mucronata_Transcriptome.</title>
        <authorList>
            <person name="Meera S.P."/>
            <person name="Sreeshan A."/>
            <person name="Augustine A."/>
        </authorList>
    </citation>
    <scope>NUCLEOTIDE SEQUENCE</scope>
    <source>
        <tissue evidence="1">Leaf</tissue>
    </source>
</reference>
<organism evidence="1">
    <name type="scientific">Rhizophora mucronata</name>
    <name type="common">Asiatic mangrove</name>
    <dbReference type="NCBI Taxonomy" id="61149"/>
    <lineage>
        <taxon>Eukaryota</taxon>
        <taxon>Viridiplantae</taxon>
        <taxon>Streptophyta</taxon>
        <taxon>Embryophyta</taxon>
        <taxon>Tracheophyta</taxon>
        <taxon>Spermatophyta</taxon>
        <taxon>Magnoliopsida</taxon>
        <taxon>eudicotyledons</taxon>
        <taxon>Gunneridae</taxon>
        <taxon>Pentapetalae</taxon>
        <taxon>rosids</taxon>
        <taxon>fabids</taxon>
        <taxon>Malpighiales</taxon>
        <taxon>Rhizophoraceae</taxon>
        <taxon>Rhizophora</taxon>
    </lineage>
</organism>